<accession>A0A6A1WTG1</accession>
<gene>
    <name evidence="1" type="ORF">CJ030_MR1G014921</name>
</gene>
<proteinExistence type="predicted"/>
<protein>
    <submittedName>
        <fullName evidence="1">Uncharacterized protein</fullName>
    </submittedName>
</protein>
<name>A0A6A1WTG1_9ROSI</name>
<keyword evidence="2" id="KW-1185">Reference proteome</keyword>
<dbReference type="EMBL" id="RXIC02000019">
    <property type="protein sequence ID" value="KAB1227057.1"/>
    <property type="molecule type" value="Genomic_DNA"/>
</dbReference>
<evidence type="ECO:0000313" key="2">
    <source>
        <dbReference type="Proteomes" id="UP000516437"/>
    </source>
</evidence>
<reference evidence="1 2" key="1">
    <citation type="journal article" date="2019" name="Plant Biotechnol. J.">
        <title>The red bayberry genome and genetic basis of sex determination.</title>
        <authorList>
            <person name="Jia H.M."/>
            <person name="Jia H.J."/>
            <person name="Cai Q.L."/>
            <person name="Wang Y."/>
            <person name="Zhao H.B."/>
            <person name="Yang W.F."/>
            <person name="Wang G.Y."/>
            <person name="Li Y.H."/>
            <person name="Zhan D.L."/>
            <person name="Shen Y.T."/>
            <person name="Niu Q.F."/>
            <person name="Chang L."/>
            <person name="Qiu J."/>
            <person name="Zhao L."/>
            <person name="Xie H.B."/>
            <person name="Fu W.Y."/>
            <person name="Jin J."/>
            <person name="Li X.W."/>
            <person name="Jiao Y."/>
            <person name="Zhou C.C."/>
            <person name="Tu T."/>
            <person name="Chai C.Y."/>
            <person name="Gao J.L."/>
            <person name="Fan L.J."/>
            <person name="van de Weg E."/>
            <person name="Wang J.Y."/>
            <person name="Gao Z.S."/>
        </authorList>
    </citation>
    <scope>NUCLEOTIDE SEQUENCE [LARGE SCALE GENOMIC DNA]</scope>
    <source>
        <tissue evidence="1">Leaves</tissue>
    </source>
</reference>
<evidence type="ECO:0000313" key="1">
    <source>
        <dbReference type="EMBL" id="KAB1227057.1"/>
    </source>
</evidence>
<organism evidence="1 2">
    <name type="scientific">Morella rubra</name>
    <name type="common">Chinese bayberry</name>
    <dbReference type="NCBI Taxonomy" id="262757"/>
    <lineage>
        <taxon>Eukaryota</taxon>
        <taxon>Viridiplantae</taxon>
        <taxon>Streptophyta</taxon>
        <taxon>Embryophyta</taxon>
        <taxon>Tracheophyta</taxon>
        <taxon>Spermatophyta</taxon>
        <taxon>Magnoliopsida</taxon>
        <taxon>eudicotyledons</taxon>
        <taxon>Gunneridae</taxon>
        <taxon>Pentapetalae</taxon>
        <taxon>rosids</taxon>
        <taxon>fabids</taxon>
        <taxon>Fagales</taxon>
        <taxon>Myricaceae</taxon>
        <taxon>Morella</taxon>
    </lineage>
</organism>
<sequence>MKLYEAAKILDMDPYVVYVVIMKIRVWISDDFEVTMGHEPHWYLKDFSLPSLEVFSLVDAPPEPIVPYPSPPTLLVEGSQSTPVDDVIDLTSDAEDEE</sequence>
<dbReference type="Proteomes" id="UP000516437">
    <property type="component" value="Chromosome 1"/>
</dbReference>
<comment type="caution">
    <text evidence="1">The sequence shown here is derived from an EMBL/GenBank/DDBJ whole genome shotgun (WGS) entry which is preliminary data.</text>
</comment>
<dbReference type="AlphaFoldDB" id="A0A6A1WTG1"/>